<evidence type="ECO:0000313" key="3">
    <source>
        <dbReference type="Proteomes" id="UP000288805"/>
    </source>
</evidence>
<sequence length="108" mass="12133">MAEKGAKTGEKPATSSNPSLTENPAIQITTHKLNGENFLRWAQSVQFFISGRGKMRPEISQGYILYTTTKKIWDTTNLMYSNLGNNFKLYELSAKQGQFTRRLVGNGL</sequence>
<gene>
    <name evidence="2" type="ORF">CK203_058451</name>
</gene>
<feature type="compositionally biased region" description="Basic and acidic residues" evidence="1">
    <location>
        <begin position="1"/>
        <end position="10"/>
    </location>
</feature>
<dbReference type="AlphaFoldDB" id="A0A438H0T1"/>
<dbReference type="EMBL" id="QGNW01000300">
    <property type="protein sequence ID" value="RVW78196.1"/>
    <property type="molecule type" value="Genomic_DNA"/>
</dbReference>
<proteinExistence type="predicted"/>
<feature type="region of interest" description="Disordered" evidence="1">
    <location>
        <begin position="1"/>
        <end position="24"/>
    </location>
</feature>
<name>A0A438H0T1_VITVI</name>
<evidence type="ECO:0008006" key="4">
    <source>
        <dbReference type="Google" id="ProtNLM"/>
    </source>
</evidence>
<comment type="caution">
    <text evidence="2">The sequence shown here is derived from an EMBL/GenBank/DDBJ whole genome shotgun (WGS) entry which is preliminary data.</text>
</comment>
<evidence type="ECO:0000256" key="1">
    <source>
        <dbReference type="SAM" id="MobiDB-lite"/>
    </source>
</evidence>
<feature type="compositionally biased region" description="Polar residues" evidence="1">
    <location>
        <begin position="13"/>
        <end position="24"/>
    </location>
</feature>
<dbReference type="Proteomes" id="UP000288805">
    <property type="component" value="Unassembled WGS sequence"/>
</dbReference>
<accession>A0A438H0T1</accession>
<organism evidence="2 3">
    <name type="scientific">Vitis vinifera</name>
    <name type="common">Grape</name>
    <dbReference type="NCBI Taxonomy" id="29760"/>
    <lineage>
        <taxon>Eukaryota</taxon>
        <taxon>Viridiplantae</taxon>
        <taxon>Streptophyta</taxon>
        <taxon>Embryophyta</taxon>
        <taxon>Tracheophyta</taxon>
        <taxon>Spermatophyta</taxon>
        <taxon>Magnoliopsida</taxon>
        <taxon>eudicotyledons</taxon>
        <taxon>Gunneridae</taxon>
        <taxon>Pentapetalae</taxon>
        <taxon>rosids</taxon>
        <taxon>Vitales</taxon>
        <taxon>Vitaceae</taxon>
        <taxon>Viteae</taxon>
        <taxon>Vitis</taxon>
    </lineage>
</organism>
<protein>
    <recommendedName>
        <fullName evidence="4">Retrotransposon Copia-like N-terminal domain-containing protein</fullName>
    </recommendedName>
</protein>
<evidence type="ECO:0000313" key="2">
    <source>
        <dbReference type="EMBL" id="RVW78196.1"/>
    </source>
</evidence>
<reference evidence="2 3" key="1">
    <citation type="journal article" date="2018" name="PLoS Genet.">
        <title>Population sequencing reveals clonal diversity and ancestral inbreeding in the grapevine cultivar Chardonnay.</title>
        <authorList>
            <person name="Roach M.J."/>
            <person name="Johnson D.L."/>
            <person name="Bohlmann J."/>
            <person name="van Vuuren H.J."/>
            <person name="Jones S.J."/>
            <person name="Pretorius I.S."/>
            <person name="Schmidt S.A."/>
            <person name="Borneman A.R."/>
        </authorList>
    </citation>
    <scope>NUCLEOTIDE SEQUENCE [LARGE SCALE GENOMIC DNA]</scope>
    <source>
        <strain evidence="3">cv. Chardonnay</strain>
        <tissue evidence="2">Leaf</tissue>
    </source>
</reference>